<dbReference type="eggNOG" id="COG1191">
    <property type="taxonomic scope" value="Bacteria"/>
</dbReference>
<evidence type="ECO:0000313" key="2">
    <source>
        <dbReference type="EMBL" id="ABG83608.1"/>
    </source>
</evidence>
<dbReference type="RefSeq" id="WP_011590794.1">
    <property type="nucleotide sequence ID" value="NC_008261.1"/>
</dbReference>
<dbReference type="Gene3D" id="1.20.140.160">
    <property type="match status" value="1"/>
</dbReference>
<dbReference type="PaxDb" id="195103-CPF_1593"/>
<dbReference type="KEGG" id="cpf:CPF_1593"/>
<dbReference type="Proteomes" id="UP000001823">
    <property type="component" value="Chromosome"/>
</dbReference>
<organism evidence="2 3">
    <name type="scientific">Clostridium perfringens (strain ATCC 13124 / DSM 756 / JCM 1290 / NCIMB 6125 / NCTC 8237 / Type A)</name>
    <dbReference type="NCBI Taxonomy" id="195103"/>
    <lineage>
        <taxon>Bacteria</taxon>
        <taxon>Bacillati</taxon>
        <taxon>Bacillota</taxon>
        <taxon>Clostridia</taxon>
        <taxon>Eubacteriales</taxon>
        <taxon>Clostridiaceae</taxon>
        <taxon>Clostridium</taxon>
    </lineage>
</organism>
<evidence type="ECO:0000256" key="1">
    <source>
        <dbReference type="SAM" id="Coils"/>
    </source>
</evidence>
<accession>A0A0H2YSY7</accession>
<dbReference type="HOGENOM" id="CLU_139760_1_0_9"/>
<reference evidence="2 3" key="1">
    <citation type="journal article" date="2006" name="Genome Res.">
        <title>Skewed genomic variability in strains of the toxigenic bacterial pathogen, Clostridium perfringens.</title>
        <authorList>
            <person name="Myers G.S."/>
            <person name="Rasko D.A."/>
            <person name="Cheung J.K."/>
            <person name="Ravel J."/>
            <person name="Seshadri R."/>
            <person name="Deboy R.T."/>
            <person name="Ren Q."/>
            <person name="Varga J."/>
            <person name="Awad M.M."/>
            <person name="Brinkac L.M."/>
            <person name="Daugherty S.C."/>
            <person name="Haft D.H."/>
            <person name="Dodson R.J."/>
            <person name="Madupu R."/>
            <person name="Nelson W.C."/>
            <person name="Rosovitz M.J."/>
            <person name="Sullivan S.A."/>
            <person name="Khouri H."/>
            <person name="Dimitrov G.I."/>
            <person name="Watkins K.L."/>
            <person name="Mulligan S."/>
            <person name="Benton J."/>
            <person name="Radune D."/>
            <person name="Fisher D.J."/>
            <person name="Atkins H.S."/>
            <person name="Hiscox T."/>
            <person name="Jost B.H."/>
            <person name="Billington S.J."/>
            <person name="Songer J.G."/>
            <person name="McClane B.A."/>
            <person name="Titball R.W."/>
            <person name="Rood J.I."/>
            <person name="Melville S.B."/>
            <person name="Paulsen I.T."/>
        </authorList>
    </citation>
    <scope>NUCLEOTIDE SEQUENCE [LARGE SCALE GENOMIC DNA]</scope>
    <source>
        <strain evidence="3">ATCC 13124 / DSM 756 / JCM 1290 / NCIMB 6125 / NCTC 8237 / S 107 / Type A</strain>
    </source>
</reference>
<protein>
    <submittedName>
        <fullName evidence="2">DNA-binding protein</fullName>
    </submittedName>
</protein>
<gene>
    <name evidence="2" type="ordered locus">CPF_1593</name>
</gene>
<dbReference type="InterPro" id="IPR013324">
    <property type="entry name" value="RNA_pol_sigma_r3/r4-like"/>
</dbReference>
<dbReference type="EMBL" id="CP000246">
    <property type="protein sequence ID" value="ABG83608.1"/>
    <property type="molecule type" value="Genomic_DNA"/>
</dbReference>
<keyword evidence="3" id="KW-1185">Reference proteome</keyword>
<name>A0A0H2YSY7_CLOP1</name>
<evidence type="ECO:0000313" key="3">
    <source>
        <dbReference type="Proteomes" id="UP000001823"/>
    </source>
</evidence>
<sequence length="153" mass="17997">MIGNMIKFKDDVEGLLKSYKETVREIRALELEIATVENEYQGCGALQYSERTGTTYKITDPVVNEVLSKEKRIQFLKYLKRNKELRIKKIENLISCLDEVEYEIITSYYFRGMNMESIAERLGMNPKYLICKKSKIIKKIELDMMNLKSLTNF</sequence>
<dbReference type="GO" id="GO:0003677">
    <property type="term" value="F:DNA binding"/>
    <property type="evidence" value="ECO:0007669"/>
    <property type="project" value="UniProtKB-KW"/>
</dbReference>
<keyword evidence="2" id="KW-0238">DNA-binding</keyword>
<keyword evidence="1" id="KW-0175">Coiled coil</keyword>
<dbReference type="AlphaFoldDB" id="A0A0H2YSY7"/>
<proteinExistence type="predicted"/>
<dbReference type="STRING" id="195103.CPF_1593"/>
<dbReference type="SUPFAM" id="SSF88659">
    <property type="entry name" value="Sigma3 and sigma4 domains of RNA polymerase sigma factors"/>
    <property type="match status" value="1"/>
</dbReference>
<feature type="coiled-coil region" evidence="1">
    <location>
        <begin position="12"/>
        <end position="39"/>
    </location>
</feature>